<comment type="caution">
    <text evidence="2">The sequence shown here is derived from an EMBL/GenBank/DDBJ whole genome shotgun (WGS) entry which is preliminary data.</text>
</comment>
<dbReference type="SUPFAM" id="SSF56672">
    <property type="entry name" value="DNA/RNA polymerases"/>
    <property type="match status" value="1"/>
</dbReference>
<dbReference type="PANTHER" id="PTHR36688">
    <property type="entry name" value="ENDO/EXONUCLEASE/PHOSPHATASE DOMAIN-CONTAINING PROTEIN"/>
    <property type="match status" value="1"/>
</dbReference>
<gene>
    <name evidence="2" type="ORF">TOA249_LOCUS5475</name>
</gene>
<dbReference type="InterPro" id="IPR052560">
    <property type="entry name" value="RdDP_mobile_element"/>
</dbReference>
<dbReference type="InterPro" id="IPR000477">
    <property type="entry name" value="RT_dom"/>
</dbReference>
<evidence type="ECO:0000313" key="3">
    <source>
        <dbReference type="Proteomes" id="UP000663838"/>
    </source>
</evidence>
<dbReference type="Gene3D" id="3.60.10.10">
    <property type="entry name" value="Endonuclease/exonuclease/phosphatase"/>
    <property type="match status" value="1"/>
</dbReference>
<feature type="domain" description="Reverse transcriptase" evidence="1">
    <location>
        <begin position="453"/>
        <end position="716"/>
    </location>
</feature>
<reference evidence="2" key="1">
    <citation type="submission" date="2021-02" db="EMBL/GenBank/DDBJ databases">
        <authorList>
            <person name="Nowell W R."/>
        </authorList>
    </citation>
    <scope>NUCLEOTIDE SEQUENCE</scope>
</reference>
<dbReference type="InterPro" id="IPR043502">
    <property type="entry name" value="DNA/RNA_pol_sf"/>
</dbReference>
<dbReference type="InterPro" id="IPR036691">
    <property type="entry name" value="Endo/exonu/phosph_ase_sf"/>
</dbReference>
<dbReference type="PROSITE" id="PS50878">
    <property type="entry name" value="RT_POL"/>
    <property type="match status" value="1"/>
</dbReference>
<protein>
    <recommendedName>
        <fullName evidence="1">Reverse transcriptase domain-containing protein</fullName>
    </recommendedName>
</protein>
<proteinExistence type="predicted"/>
<dbReference type="GO" id="GO:0003824">
    <property type="term" value="F:catalytic activity"/>
    <property type="evidence" value="ECO:0007669"/>
    <property type="project" value="InterPro"/>
</dbReference>
<dbReference type="CDD" id="cd01650">
    <property type="entry name" value="RT_nLTR_like"/>
    <property type="match status" value="1"/>
</dbReference>
<dbReference type="SUPFAM" id="SSF56219">
    <property type="entry name" value="DNase I-like"/>
    <property type="match status" value="1"/>
</dbReference>
<dbReference type="AlphaFoldDB" id="A0A820X6M7"/>
<dbReference type="Pfam" id="PF00078">
    <property type="entry name" value="RVT_1"/>
    <property type="match status" value="1"/>
</dbReference>
<accession>A0A820X6M7</accession>
<sequence>MLFLVYNVEGLNTHITDIDILLNNHQPHICILSGVGAAVRRLPSFPGYKGITQAGNNSFGGVVIYYRDKLKCHVIERDVNFLVIEINIAGEPIKIGAIYVPPSSSPPFHLLDKYKDKSFVFFGDFNAKHSHWNCTKNNPKGNQLFNWLEQSGVEVISPERATSRRSDAVIDFGITHDASGWKNEVLEEGTSDHRPILFQSSYCIDEGAVFRKTNWNVFTFFLLIVFEYWNTLVYNFDVNSFIEIFSLFLSALWDRCSVYERVEKFRPPWPPSLVLLAREVNKCRRRYRRYKLASHLEKFLSVKRIFIEERCQFLQKQCEKKLSWMNENQNIWKYVKPIFHTFTPPFRGLTLQNNNKEMNPNKIVEILADHYEKHFAAPSYNRSNNAHVHSMCIYEEIASTPDLPLEQIKYHDVLKEWNKIRPKKSTDSADTSAFLLKKLPIQYITIITVLFNRCAEKGEFFRSAKHAKVVCISKEGLFPTVNKLRPISLLPNIGKLYERIIHHRIVSWCNANNIYIDEQSGFTAGRRLQTRIVSLIEDLRLTIAACNRPALVLFVDFLSAFDKMWYPALIANLKTLGMPIALLKWIYNWLQNRTLSIHFGKAYSRTIPIYVGAPQGSVLAATLFRLHVHFLPSRFFALTSHMFADDLAIQISGDLDKKFSKNIAELEARAKVTLERLGKFSDDIILPININKTKALLVHNVVAPPKPMLEFRGQPIEIVKNYKYLGRINRHGKPMRSRRLTILAVIRTWGLIGGVYSPGD</sequence>
<dbReference type="EMBL" id="CAJOBS010000221">
    <property type="protein sequence ID" value="CAF4527503.1"/>
    <property type="molecule type" value="Genomic_DNA"/>
</dbReference>
<dbReference type="InterPro" id="IPR005135">
    <property type="entry name" value="Endo/exonuclease/phosphatase"/>
</dbReference>
<evidence type="ECO:0000313" key="2">
    <source>
        <dbReference type="EMBL" id="CAF4527503.1"/>
    </source>
</evidence>
<evidence type="ECO:0000259" key="1">
    <source>
        <dbReference type="PROSITE" id="PS50878"/>
    </source>
</evidence>
<dbReference type="Pfam" id="PF14529">
    <property type="entry name" value="Exo_endo_phos_2"/>
    <property type="match status" value="1"/>
</dbReference>
<organism evidence="2 3">
    <name type="scientific">Rotaria socialis</name>
    <dbReference type="NCBI Taxonomy" id="392032"/>
    <lineage>
        <taxon>Eukaryota</taxon>
        <taxon>Metazoa</taxon>
        <taxon>Spiralia</taxon>
        <taxon>Gnathifera</taxon>
        <taxon>Rotifera</taxon>
        <taxon>Eurotatoria</taxon>
        <taxon>Bdelloidea</taxon>
        <taxon>Philodinida</taxon>
        <taxon>Philodinidae</taxon>
        <taxon>Rotaria</taxon>
    </lineage>
</organism>
<dbReference type="PANTHER" id="PTHR36688:SF1">
    <property type="entry name" value="ENDONUCLEASE_EXONUCLEASE_PHOSPHATASE DOMAIN-CONTAINING PROTEIN"/>
    <property type="match status" value="1"/>
</dbReference>
<dbReference type="Proteomes" id="UP000663838">
    <property type="component" value="Unassembled WGS sequence"/>
</dbReference>
<name>A0A820X6M7_9BILA</name>